<dbReference type="EC" id="3.4.21.-" evidence="7"/>
<dbReference type="Gene3D" id="1.20.1540.10">
    <property type="entry name" value="Rhomboid-like"/>
    <property type="match status" value="1"/>
</dbReference>
<organism evidence="7">
    <name type="scientific">Thiolapillus brandeum</name>
    <dbReference type="NCBI Taxonomy" id="1076588"/>
    <lineage>
        <taxon>Bacteria</taxon>
        <taxon>Pseudomonadati</taxon>
        <taxon>Pseudomonadota</taxon>
        <taxon>Gammaproteobacteria</taxon>
        <taxon>Chromatiales</taxon>
        <taxon>Sedimenticolaceae</taxon>
        <taxon>Thiolapillus</taxon>
    </lineage>
</organism>
<protein>
    <submittedName>
        <fullName evidence="7">Rhombosortase</fullName>
        <ecNumber evidence="7">3.4.21.-</ecNumber>
    </submittedName>
</protein>
<feature type="transmembrane region" description="Helical" evidence="5">
    <location>
        <begin position="90"/>
        <end position="107"/>
    </location>
</feature>
<comment type="caution">
    <text evidence="7">The sequence shown here is derived from an EMBL/GenBank/DDBJ whole genome shotgun (WGS) entry which is preliminary data.</text>
</comment>
<dbReference type="InterPro" id="IPR022764">
    <property type="entry name" value="Peptidase_S54_rhomboid_dom"/>
</dbReference>
<evidence type="ECO:0000256" key="5">
    <source>
        <dbReference type="SAM" id="Phobius"/>
    </source>
</evidence>
<sequence length="234" mass="25776">MFAEHLKKFRHGDHWLPWRTLLLATAAVAAYLLLGAAPEDWVFDRAAITSGEWWRLLSGHWVHSDAAHAGWDIGAFLLLGFLFEKTLGWRLVSVLLLGSAAIDAWIWWGEPLLGYYCGLSGILNALMAAGLVQLWREIRHPLILITGLGFVAKVLIELWNGGMLLTSTAWPGVPEVHAVGMFVGMLYTGIQLLTCRWNMRNESSDLGCDAGPIQPGAGGKRTRARCHTGIPGVR</sequence>
<dbReference type="GO" id="GO:0016020">
    <property type="term" value="C:membrane"/>
    <property type="evidence" value="ECO:0007669"/>
    <property type="project" value="UniProtKB-SubCell"/>
</dbReference>
<keyword evidence="4 5" id="KW-0472">Membrane</keyword>
<feature type="transmembrane region" description="Helical" evidence="5">
    <location>
        <begin position="20"/>
        <end position="37"/>
    </location>
</feature>
<dbReference type="Proteomes" id="UP000886339">
    <property type="component" value="Unassembled WGS sequence"/>
</dbReference>
<evidence type="ECO:0000256" key="3">
    <source>
        <dbReference type="ARBA" id="ARBA00022989"/>
    </source>
</evidence>
<feature type="transmembrane region" description="Helical" evidence="5">
    <location>
        <begin position="176"/>
        <end position="194"/>
    </location>
</feature>
<dbReference type="AlphaFoldDB" id="A0A831RUL1"/>
<dbReference type="InterPro" id="IPR035952">
    <property type="entry name" value="Rhomboid-like_sf"/>
</dbReference>
<accession>A0A831RUL1</accession>
<feature type="transmembrane region" description="Helical" evidence="5">
    <location>
        <begin position="113"/>
        <end position="135"/>
    </location>
</feature>
<dbReference type="InterPro" id="IPR023826">
    <property type="entry name" value="Rhom-like_SP_proteobac"/>
</dbReference>
<dbReference type="NCBIfam" id="TIGR03902">
    <property type="entry name" value="rhom_GG_sort"/>
    <property type="match status" value="1"/>
</dbReference>
<evidence type="ECO:0000256" key="2">
    <source>
        <dbReference type="ARBA" id="ARBA00022692"/>
    </source>
</evidence>
<keyword evidence="2 5" id="KW-0812">Transmembrane</keyword>
<evidence type="ECO:0000256" key="1">
    <source>
        <dbReference type="ARBA" id="ARBA00004141"/>
    </source>
</evidence>
<dbReference type="SUPFAM" id="SSF144091">
    <property type="entry name" value="Rhomboid-like"/>
    <property type="match status" value="1"/>
</dbReference>
<feature type="domain" description="Peptidase S54 rhomboid" evidence="6">
    <location>
        <begin position="51"/>
        <end position="190"/>
    </location>
</feature>
<keyword evidence="7" id="KW-0378">Hydrolase</keyword>
<name>A0A831RUL1_9GAMM</name>
<comment type="subcellular location">
    <subcellularLocation>
        <location evidence="1">Membrane</location>
        <topology evidence="1">Multi-pass membrane protein</topology>
    </subcellularLocation>
</comment>
<gene>
    <name evidence="7" type="primary">rrtA</name>
    <name evidence="7" type="ORF">ENJ12_05780</name>
</gene>
<dbReference type="EMBL" id="DRLF01000205">
    <property type="protein sequence ID" value="HEC06337.1"/>
    <property type="molecule type" value="Genomic_DNA"/>
</dbReference>
<evidence type="ECO:0000259" key="6">
    <source>
        <dbReference type="Pfam" id="PF01694"/>
    </source>
</evidence>
<dbReference type="GO" id="GO:0004252">
    <property type="term" value="F:serine-type endopeptidase activity"/>
    <property type="evidence" value="ECO:0007669"/>
    <property type="project" value="InterPro"/>
</dbReference>
<reference evidence="7" key="1">
    <citation type="journal article" date="2020" name="mSystems">
        <title>Genome- and Community-Level Interaction Insights into Carbon Utilization and Element Cycling Functions of Hydrothermarchaeota in Hydrothermal Sediment.</title>
        <authorList>
            <person name="Zhou Z."/>
            <person name="Liu Y."/>
            <person name="Xu W."/>
            <person name="Pan J."/>
            <person name="Luo Z.H."/>
            <person name="Li M."/>
        </authorList>
    </citation>
    <scope>NUCLEOTIDE SEQUENCE [LARGE SCALE GENOMIC DNA]</scope>
    <source>
        <strain evidence="7">HyVt-458</strain>
    </source>
</reference>
<evidence type="ECO:0000256" key="4">
    <source>
        <dbReference type="ARBA" id="ARBA00023136"/>
    </source>
</evidence>
<feature type="transmembrane region" description="Helical" evidence="5">
    <location>
        <begin position="142"/>
        <end position="164"/>
    </location>
</feature>
<keyword evidence="3 5" id="KW-1133">Transmembrane helix</keyword>
<evidence type="ECO:0000313" key="7">
    <source>
        <dbReference type="EMBL" id="HEC06337.1"/>
    </source>
</evidence>
<proteinExistence type="predicted"/>
<dbReference type="Pfam" id="PF01694">
    <property type="entry name" value="Rhomboid"/>
    <property type="match status" value="1"/>
</dbReference>